<evidence type="ECO:0000313" key="2">
    <source>
        <dbReference type="Proteomes" id="UP000593577"/>
    </source>
</evidence>
<organism evidence="1 2">
    <name type="scientific">Gossypium aridum</name>
    <name type="common">American cotton</name>
    <name type="synonym">Erioxylum aridum</name>
    <dbReference type="NCBI Taxonomy" id="34290"/>
    <lineage>
        <taxon>Eukaryota</taxon>
        <taxon>Viridiplantae</taxon>
        <taxon>Streptophyta</taxon>
        <taxon>Embryophyta</taxon>
        <taxon>Tracheophyta</taxon>
        <taxon>Spermatophyta</taxon>
        <taxon>Magnoliopsida</taxon>
        <taxon>eudicotyledons</taxon>
        <taxon>Gunneridae</taxon>
        <taxon>Pentapetalae</taxon>
        <taxon>rosids</taxon>
        <taxon>malvids</taxon>
        <taxon>Malvales</taxon>
        <taxon>Malvaceae</taxon>
        <taxon>Malvoideae</taxon>
        <taxon>Gossypium</taxon>
    </lineage>
</organism>
<comment type="caution">
    <text evidence="1">The sequence shown here is derived from an EMBL/GenBank/DDBJ whole genome shotgun (WGS) entry which is preliminary data.</text>
</comment>
<evidence type="ECO:0000313" key="1">
    <source>
        <dbReference type="EMBL" id="MBA0697593.1"/>
    </source>
</evidence>
<dbReference type="AlphaFoldDB" id="A0A7J8YDC7"/>
<gene>
    <name evidence="1" type="ORF">Goari_021128</name>
</gene>
<protein>
    <submittedName>
        <fullName evidence="1">Uncharacterized protein</fullName>
    </submittedName>
</protein>
<sequence>MTTIGFNIDKFNGITNFNLRQVRMTTILIQSDLEK</sequence>
<dbReference type="Proteomes" id="UP000593577">
    <property type="component" value="Unassembled WGS sequence"/>
</dbReference>
<proteinExistence type="predicted"/>
<accession>A0A7J8YDC7</accession>
<keyword evidence="2" id="KW-1185">Reference proteome</keyword>
<feature type="non-terminal residue" evidence="1">
    <location>
        <position position="35"/>
    </location>
</feature>
<reference evidence="1 2" key="1">
    <citation type="journal article" date="2019" name="Genome Biol. Evol.">
        <title>Insights into the evolution of the New World diploid cottons (Gossypium, subgenus Houzingenia) based on genome sequencing.</title>
        <authorList>
            <person name="Grover C.E."/>
            <person name="Arick M.A. 2nd"/>
            <person name="Thrash A."/>
            <person name="Conover J.L."/>
            <person name="Sanders W.S."/>
            <person name="Peterson D.G."/>
            <person name="Frelichowski J.E."/>
            <person name="Scheffler J.A."/>
            <person name="Scheffler B.E."/>
            <person name="Wendel J.F."/>
        </authorList>
    </citation>
    <scope>NUCLEOTIDE SEQUENCE [LARGE SCALE GENOMIC DNA]</scope>
    <source>
        <strain evidence="1">185</strain>
        <tissue evidence="1">Leaf</tissue>
    </source>
</reference>
<dbReference type="EMBL" id="JABFAA010000012">
    <property type="protein sequence ID" value="MBA0697593.1"/>
    <property type="molecule type" value="Genomic_DNA"/>
</dbReference>
<name>A0A7J8YDC7_GOSAI</name>